<name>A0ABN8TSY3_9VIBR</name>
<dbReference type="PROSITE" id="PS50887">
    <property type="entry name" value="GGDEF"/>
    <property type="match status" value="1"/>
</dbReference>
<dbReference type="SUPFAM" id="SSF141868">
    <property type="entry name" value="EAL domain-like"/>
    <property type="match status" value="1"/>
</dbReference>
<keyword evidence="5" id="KW-1185">Reference proteome</keyword>
<dbReference type="Gene3D" id="3.30.450.20">
    <property type="entry name" value="PAS domain"/>
    <property type="match status" value="1"/>
</dbReference>
<dbReference type="SUPFAM" id="SSF55785">
    <property type="entry name" value="PYP-like sensor domain (PAS domain)"/>
    <property type="match status" value="1"/>
</dbReference>
<dbReference type="InterPro" id="IPR001633">
    <property type="entry name" value="EAL_dom"/>
</dbReference>
<accession>A0ABN8TSY3</accession>
<dbReference type="InterPro" id="IPR052155">
    <property type="entry name" value="Biofilm_reg_signaling"/>
</dbReference>
<evidence type="ECO:0000259" key="3">
    <source>
        <dbReference type="PROSITE" id="PS50887"/>
    </source>
</evidence>
<evidence type="ECO:0000313" key="5">
    <source>
        <dbReference type="Proteomes" id="UP001152658"/>
    </source>
</evidence>
<dbReference type="Pfam" id="PF00563">
    <property type="entry name" value="EAL"/>
    <property type="match status" value="1"/>
</dbReference>
<dbReference type="InterPro" id="IPR001610">
    <property type="entry name" value="PAC"/>
</dbReference>
<dbReference type="SUPFAM" id="SSF55073">
    <property type="entry name" value="Nucleotide cyclase"/>
    <property type="match status" value="1"/>
</dbReference>
<gene>
    <name evidence="4" type="ORF">VAE063_950356</name>
</gene>
<evidence type="ECO:0000313" key="4">
    <source>
        <dbReference type="EMBL" id="CAH8235951.1"/>
    </source>
</evidence>
<dbReference type="Pfam" id="PF00990">
    <property type="entry name" value="GGDEF"/>
    <property type="match status" value="1"/>
</dbReference>
<organism evidence="4 5">
    <name type="scientific">Vibrio aestuarianus</name>
    <dbReference type="NCBI Taxonomy" id="28171"/>
    <lineage>
        <taxon>Bacteria</taxon>
        <taxon>Pseudomonadati</taxon>
        <taxon>Pseudomonadota</taxon>
        <taxon>Gammaproteobacteria</taxon>
        <taxon>Vibrionales</taxon>
        <taxon>Vibrionaceae</taxon>
        <taxon>Vibrio</taxon>
    </lineage>
</organism>
<dbReference type="NCBIfam" id="TIGR00254">
    <property type="entry name" value="GGDEF"/>
    <property type="match status" value="1"/>
</dbReference>
<dbReference type="SMART" id="SM00086">
    <property type="entry name" value="PAC"/>
    <property type="match status" value="1"/>
</dbReference>
<feature type="domain" description="PAC" evidence="1">
    <location>
        <begin position="34"/>
        <end position="88"/>
    </location>
</feature>
<dbReference type="PROSITE" id="PS50883">
    <property type="entry name" value="EAL"/>
    <property type="match status" value="1"/>
</dbReference>
<dbReference type="Gene3D" id="3.30.70.270">
    <property type="match status" value="1"/>
</dbReference>
<reference evidence="4" key="1">
    <citation type="submission" date="2022-06" db="EMBL/GenBank/DDBJ databases">
        <authorList>
            <person name="Goudenege D."/>
            <person name="Le Roux F."/>
        </authorList>
    </citation>
    <scope>NUCLEOTIDE SEQUENCE</scope>
    <source>
        <strain evidence="4">12-063</strain>
    </source>
</reference>
<dbReference type="Gene3D" id="3.20.20.450">
    <property type="entry name" value="EAL domain"/>
    <property type="match status" value="1"/>
</dbReference>
<dbReference type="InterPro" id="IPR035965">
    <property type="entry name" value="PAS-like_dom_sf"/>
</dbReference>
<evidence type="ECO:0000259" key="2">
    <source>
        <dbReference type="PROSITE" id="PS50883"/>
    </source>
</evidence>
<feature type="domain" description="GGDEF" evidence="3">
    <location>
        <begin position="120"/>
        <end position="252"/>
    </location>
</feature>
<evidence type="ECO:0000259" key="1">
    <source>
        <dbReference type="PROSITE" id="PS50113"/>
    </source>
</evidence>
<comment type="caution">
    <text evidence="4">The sequence shown here is derived from an EMBL/GenBank/DDBJ whole genome shotgun (WGS) entry which is preliminary data.</text>
</comment>
<protein>
    <submittedName>
        <fullName evidence="4">GGDEF domain-containing protein</fullName>
    </submittedName>
</protein>
<dbReference type="CDD" id="cd01949">
    <property type="entry name" value="GGDEF"/>
    <property type="match status" value="1"/>
</dbReference>
<dbReference type="SMART" id="SM00052">
    <property type="entry name" value="EAL"/>
    <property type="match status" value="1"/>
</dbReference>
<dbReference type="InterPro" id="IPR000700">
    <property type="entry name" value="PAS-assoc_C"/>
</dbReference>
<dbReference type="InterPro" id="IPR000160">
    <property type="entry name" value="GGDEF_dom"/>
</dbReference>
<dbReference type="PANTHER" id="PTHR44757:SF2">
    <property type="entry name" value="BIOFILM ARCHITECTURE MAINTENANCE PROTEIN MBAA"/>
    <property type="match status" value="1"/>
</dbReference>
<dbReference type="Proteomes" id="UP001152658">
    <property type="component" value="Unassembled WGS sequence"/>
</dbReference>
<feature type="domain" description="EAL" evidence="2">
    <location>
        <begin position="260"/>
        <end position="515"/>
    </location>
</feature>
<dbReference type="PROSITE" id="PS50113">
    <property type="entry name" value="PAC"/>
    <property type="match status" value="1"/>
</dbReference>
<dbReference type="PANTHER" id="PTHR44757">
    <property type="entry name" value="DIGUANYLATE CYCLASE DGCP"/>
    <property type="match status" value="1"/>
</dbReference>
<dbReference type="EMBL" id="CALYLK010000136">
    <property type="protein sequence ID" value="CAH8235951.1"/>
    <property type="molecule type" value="Genomic_DNA"/>
</dbReference>
<dbReference type="InterPro" id="IPR029787">
    <property type="entry name" value="Nucleotide_cyclase"/>
</dbReference>
<dbReference type="InterPro" id="IPR035919">
    <property type="entry name" value="EAL_sf"/>
</dbReference>
<sequence>MLVLIPWLKTKHSCGRPAPAGTYRDMHRKLQSGQTWKGVFINVHRNGDEYVEEAVITPVTNEVGDIICYLAEKKDITKLRDAKDCILKLTHYDSLTELPNRAYFIEEASMLINFPPNDNYSFAILVADLDRFKELNDTNGHLAGDMALQEVARRIEKALPPGNFVARVGGDEFAVIHRQATSGTTAELAARLSGILNQAIILKGQKFFLGVSIGSSIWPHDGEAWSDIMANADLAMYKAKLLGQSFIPYTDLIGSSFHRTVELSHQLSHAIYNNQLYLVYQPKYDLVTGKMMGVEALLRWESPTFGSVDPAEFIPIAEKCKMMRPVGKWVIMAACEQIHQWKSEGVVLPGNLAVNISVQQIEHPDFLDGITNLIVNAGLSPSMFELEVTESVLMSDPNRAMHVLKELTARGFCISIDDFGAGFSSLSYLKKLDAKILKIDKSFIDNITTSTHDQVIVKSIVNLAQNLGLSIIAEGVETKEQAQHLMDIGCNAAQGFYYSKPITAEALKEMILLGAS</sequence>
<dbReference type="SMART" id="SM00267">
    <property type="entry name" value="GGDEF"/>
    <property type="match status" value="1"/>
</dbReference>
<dbReference type="InterPro" id="IPR043128">
    <property type="entry name" value="Rev_trsase/Diguanyl_cyclase"/>
</dbReference>
<proteinExistence type="predicted"/>
<dbReference type="CDD" id="cd01948">
    <property type="entry name" value="EAL"/>
    <property type="match status" value="1"/>
</dbReference>